<feature type="domain" description="YDG" evidence="2">
    <location>
        <begin position="312"/>
        <end position="382"/>
    </location>
</feature>
<evidence type="ECO:0000256" key="1">
    <source>
        <dbReference type="SAM" id="Phobius"/>
    </source>
</evidence>
<feature type="domain" description="MBG" evidence="3">
    <location>
        <begin position="1075"/>
        <end position="1147"/>
    </location>
</feature>
<feature type="domain" description="MBG" evidence="3">
    <location>
        <begin position="1625"/>
        <end position="1701"/>
    </location>
</feature>
<gene>
    <name evidence="4" type="ORF">EZS27_009800</name>
</gene>
<feature type="transmembrane region" description="Helical" evidence="1">
    <location>
        <begin position="1957"/>
        <end position="1980"/>
    </location>
</feature>
<feature type="domain" description="MBG" evidence="3">
    <location>
        <begin position="1347"/>
        <end position="1409"/>
    </location>
</feature>
<dbReference type="InterPro" id="IPR041286">
    <property type="entry name" value="MBG_2"/>
</dbReference>
<keyword evidence="1" id="KW-0812">Transmembrane</keyword>
<evidence type="ECO:0000313" key="4">
    <source>
        <dbReference type="EMBL" id="KAA6342449.1"/>
    </source>
</evidence>
<keyword evidence="1" id="KW-0472">Membrane</keyword>
<proteinExistence type="predicted"/>
<evidence type="ECO:0000259" key="2">
    <source>
        <dbReference type="Pfam" id="PF18657"/>
    </source>
</evidence>
<name>A0A5J4S8I7_9ZZZZ</name>
<evidence type="ECO:0000259" key="3">
    <source>
        <dbReference type="Pfam" id="PF18676"/>
    </source>
</evidence>
<dbReference type="Pfam" id="PF18676">
    <property type="entry name" value="MBG_2"/>
    <property type="match status" value="3"/>
</dbReference>
<feature type="non-terminal residue" evidence="4">
    <location>
        <position position="1"/>
    </location>
</feature>
<dbReference type="InterPro" id="IPR041248">
    <property type="entry name" value="YDG"/>
</dbReference>
<evidence type="ECO:0008006" key="5">
    <source>
        <dbReference type="Google" id="ProtNLM"/>
    </source>
</evidence>
<dbReference type="EMBL" id="SNRY01000325">
    <property type="protein sequence ID" value="KAA6342449.1"/>
    <property type="molecule type" value="Genomic_DNA"/>
</dbReference>
<protein>
    <recommendedName>
        <fullName evidence="5">MBG domain-containing protein</fullName>
    </recommendedName>
</protein>
<reference evidence="4" key="1">
    <citation type="submission" date="2019-03" db="EMBL/GenBank/DDBJ databases">
        <title>Single cell metagenomics reveals metabolic interactions within the superorganism composed of flagellate Streblomastix strix and complex community of Bacteroidetes bacteria on its surface.</title>
        <authorList>
            <person name="Treitli S.C."/>
            <person name="Kolisko M."/>
            <person name="Husnik F."/>
            <person name="Keeling P."/>
            <person name="Hampl V."/>
        </authorList>
    </citation>
    <scope>NUCLEOTIDE SEQUENCE</scope>
    <source>
        <strain evidence="4">STM</strain>
    </source>
</reference>
<organism evidence="4">
    <name type="scientific">termite gut metagenome</name>
    <dbReference type="NCBI Taxonomy" id="433724"/>
    <lineage>
        <taxon>unclassified sequences</taxon>
        <taxon>metagenomes</taxon>
        <taxon>organismal metagenomes</taxon>
    </lineage>
</organism>
<comment type="caution">
    <text evidence="4">The sequence shown here is derived from an EMBL/GenBank/DDBJ whole genome shotgun (WGS) entry which is preliminary data.</text>
</comment>
<dbReference type="Pfam" id="PF18657">
    <property type="entry name" value="YDG"/>
    <property type="match status" value="1"/>
</dbReference>
<keyword evidence="1" id="KW-1133">Transmembrane helix</keyword>
<accession>A0A5J4S8I7</accession>
<sequence length="1988" mass="213633">GTNTVSQTIADITGVNSEKIQVRRTYNTFNAASSIALTASFTVTGGNANLANYNVTTAAGTGIITAKPITYSPGSVTKVYDYSNVVTIPVTNISGAVSGEVITITRTYATINVATSINLAHDFSVAGGQATKSNYSISTAAGTGAITAREVIVQGTVTKVYNNLNTVTGSQINLAYDKLTAETVTATATYPSLGVGTYTLNVVLGVTGGNALATNYVIKNTITGSITPLTLILTPSATITKVYDGTANVLQTFTCSNLPSGLNSVTYSAKYVYSNGSNYISVGEGIRVLPAIAGASIAQENFIITDTTGVITAKPLTNSHAISKTYDGTIILEVGDITLVGVVNSDNVTASGTYVDANKGTNKTVNYSLSGSMASNYSMASVATGVILAKTVQIEIITRVKAMVASDVVYSGFRVIGIVNIDALDITVTAATAVYTSGTDISVTFTMNNDTYSNYSISTTVIGNYAGDNSGNQLFDSAGQGHVLEGRWNQAGEFDVKINDAFVTIAGSITKIYDGTLVGRKIYSLGYAGALQQGEEIGNLTITAGAESELPFLYVVVTYRSTHVGSFNNTNLDFELQSTKNSLHNNYSLVTTSFTASITPRTVSVNLGEIRKVYDGTVAVEARDYTIGNISDPDLNLIDVLVTYDTPSSQSGIAIHFSLIDLQDGDDSFITDYVLPGALTAAGTIDRAKITVLNSAITKVYNKTNVLTVNSTSLDDGQALISLWEAESDNHNLYLDQNLIVTGLYSSVNIGFNIDINWTLSGADSLNYYIYNPITLGAITPREIGISIPTEVRKVYDTNKVVEYNIKDIDGTVTYVEAAESDYLVSNFISSDLATFDPVTHVYQYGLWVSAEYYSQFYSSIGINLTFKIENNTLSNYSLPNTSAISGWISKKSIIIPEIITKVYNGDLVALPAYDWTTKGLYPIDQSQVTISSIYGNKNVGQDLNVRFELTGFLSENYIMEYSNIPWGEITPATVNIILNANQSKTYGQTDSLNNYFTNLTPIISGELPKLNTENGGGLGRIKNDEFGGEYVGSYQITLGTLALIDSGSFLQANYVLGLVRGDYHFEITKATIDIIVTPQSKKEGGADPEFLFEYGSLQRGDVNPLFLGKLTREPGEAMGTYAYLLGDLRLSTNSGFSQNYQLELADNGGTVKFTIISSLTPIVQITVKAYSKNYGDVDPYFDFTVKIINGYGVVTPVFTGAISRTAAGTTSGENVGTYQFNAGTLRLVDSSNFIASDYQLETITNANSLTIEPAVITVIPNSYTKHLTEPDPLAISYTFSGNVRGEVPSFSGAIGRVAGSDIGSYPYIQSNFALLTQGSFNALNYRLFLDLTKSSFNIVADETIFLRVTPAANLSKVYGSADPDLSTKESFVINPVGGESVKINYKGGLGRQTGENVGTYAYTLGSIVLESDGIFDASNYVLVMSEENIKFEIKPKTLIVRPIAGQFRKQSASSDPEYTYEYSDNVRGDIPAFTGALSRVEGSDLGDYNYLKGSLTLITRGSFIASNYVLELVTIDGYGQSIRFSIIPDSIIIITIIPDANQSSQYGSSSGTGYLWHVDAATQKLMEENYIEITPGTFLGRQVGASVGSYSFNLGTLSLSGPGAAQAKIILDRTSKFNVVPAELYITAKNNQSKVYGDADPIYTFNIQGDLSGETPKFKGQLSRDAGENVIEAGYKIVQGTLVLDYNDSFYPSNYTIKYNTTPGNDVANVVNFNIVPRTLEVKPDISAAPVDKNSKPLPLVNQKVYGSYDERITYNTDTDANAVLLAPWNTATWVRDNGETVQEIAGFAGSLSREPGENVGTYAYKQNDLHLSDRESSIGGKYDFRASNYVLDFTRLSECAYTITPAKVVINWKDDKVRSLDPEDLTSKRGNVEGMIWYEVIGSEQVLGTEIAGFAGSFTLAQVEGGDGKSYAVGLGSLHLVDNPGTGENKDFLASNYELVYVERTVAYDMPAPQYVQYIAIGAAVGGTGLAVGAFFVFRKFKGLLG</sequence>